<dbReference type="InterPro" id="IPR036075">
    <property type="entry name" value="ARMT-1-like_metal-bd_sf"/>
</dbReference>
<comment type="catalytic activity">
    <reaction evidence="12 13">
        <text>beta-D-fructose 6-phosphate = dihydroxyacetone + D-glyceraldehyde 3-phosphate</text>
        <dbReference type="Rhea" id="RHEA:28002"/>
        <dbReference type="ChEBI" id="CHEBI:16016"/>
        <dbReference type="ChEBI" id="CHEBI:57634"/>
        <dbReference type="ChEBI" id="CHEBI:59776"/>
    </reaction>
</comment>
<keyword evidence="5" id="KW-0489">Methyltransferase</keyword>
<accession>A0A0W8DW86</accession>
<dbReference type="PANTHER" id="PTHR12260:SF6">
    <property type="entry name" value="DAMAGE-CONTROL PHOSPHATASE ARMT1"/>
    <property type="match status" value="1"/>
</dbReference>
<dbReference type="EC" id="3.1.3.-" evidence="13"/>
<comment type="cofactor">
    <cofactor evidence="13">
        <name>Mn(2+)</name>
        <dbReference type="ChEBI" id="CHEBI:29035"/>
    </cofactor>
    <cofactor evidence="13">
        <name>Ni(2+)</name>
        <dbReference type="ChEBI" id="CHEBI:49786"/>
    </cofactor>
</comment>
<dbReference type="GO" id="GO:0008983">
    <property type="term" value="F:protein-glutamate O-methyltransferase activity"/>
    <property type="evidence" value="ECO:0007669"/>
    <property type="project" value="RHEA"/>
</dbReference>
<dbReference type="Proteomes" id="UP000052943">
    <property type="component" value="Unassembled WGS sequence"/>
</dbReference>
<evidence type="ECO:0000256" key="12">
    <source>
        <dbReference type="ARBA" id="ARBA00048809"/>
    </source>
</evidence>
<dbReference type="GO" id="GO:0032259">
    <property type="term" value="P:methylation"/>
    <property type="evidence" value="ECO:0007669"/>
    <property type="project" value="UniProtKB-KW"/>
</dbReference>
<protein>
    <recommendedName>
        <fullName evidence="13">Sugar phosphate phosphatase</fullName>
        <ecNumber evidence="13">3.1.3.-</ecNumber>
    </recommendedName>
</protein>
<evidence type="ECO:0000313" key="15">
    <source>
        <dbReference type="EMBL" id="KUG00477.1"/>
    </source>
</evidence>
<dbReference type="Gene3D" id="3.40.50.10880">
    <property type="entry name" value="Uncharacterised protein PF01937, DUF89, domain 3"/>
    <property type="match status" value="1"/>
</dbReference>
<dbReference type="PANTHER" id="PTHR12260">
    <property type="entry name" value="DAMAGE-CONTROL PHOSPHATASE ARMT1"/>
    <property type="match status" value="1"/>
</dbReference>
<evidence type="ECO:0000259" key="14">
    <source>
        <dbReference type="Pfam" id="PF01937"/>
    </source>
</evidence>
<keyword evidence="7" id="KW-0949">S-adenosyl-L-methionine</keyword>
<comment type="similarity">
    <text evidence="3 13">Belongs to the damage-control phosphatase family. Sugar phosphate phosphatase III subfamily.</text>
</comment>
<dbReference type="GO" id="GO:0097023">
    <property type="term" value="F:fructose 6-phosphate aldolase activity"/>
    <property type="evidence" value="ECO:0007669"/>
    <property type="project" value="RHEA"/>
</dbReference>
<keyword evidence="6" id="KW-0808">Transferase</keyword>
<evidence type="ECO:0000313" key="16">
    <source>
        <dbReference type="Proteomes" id="UP000052943"/>
    </source>
</evidence>
<dbReference type="GO" id="GO:0005634">
    <property type="term" value="C:nucleus"/>
    <property type="evidence" value="ECO:0007669"/>
    <property type="project" value="TreeGrafter"/>
</dbReference>
<evidence type="ECO:0000256" key="10">
    <source>
        <dbReference type="ARBA" id="ARBA00023211"/>
    </source>
</evidence>
<dbReference type="OrthoDB" id="541375at2759"/>
<evidence type="ECO:0000256" key="2">
    <source>
        <dbReference type="ARBA" id="ARBA00001326"/>
    </source>
</evidence>
<keyword evidence="10 13" id="KW-0464">Manganese</keyword>
<evidence type="ECO:0000256" key="11">
    <source>
        <dbReference type="ARBA" id="ARBA00045980"/>
    </source>
</evidence>
<comment type="catalytic activity">
    <reaction evidence="2 13">
        <text>beta-D-fructose 1-phosphate + H2O = D-fructose + phosphate</text>
        <dbReference type="Rhea" id="RHEA:35603"/>
        <dbReference type="ChEBI" id="CHEBI:15377"/>
        <dbReference type="ChEBI" id="CHEBI:37721"/>
        <dbReference type="ChEBI" id="CHEBI:43474"/>
        <dbReference type="ChEBI" id="CHEBI:138881"/>
    </reaction>
</comment>
<comment type="function">
    <text evidence="11">Metal-dependent phosphatase that shows phosphatase activity against several substrates, including fructose-1-phosphate and fructose-6-phosphate. Its preference for fructose-1-phosphate, a strong glycating agent that causes DNA damage rather than a canonical yeast metabolite, suggests a damage-control function in hexose phosphate metabolism. Has also been shown to have O-methyltransferase activity that methylates glutamate residues of target proteins to form gamma-glutamyl methyl ester residues. Possibly methylates PCNA, suggesting it is involved in the DNA damage response.</text>
</comment>
<comment type="catalytic activity">
    <reaction evidence="1">
        <text>L-glutamyl-[protein] + S-adenosyl-L-methionine = [protein]-L-glutamate 5-O-methyl ester + S-adenosyl-L-homocysteine</text>
        <dbReference type="Rhea" id="RHEA:24452"/>
        <dbReference type="Rhea" id="RHEA-COMP:10208"/>
        <dbReference type="Rhea" id="RHEA-COMP:10311"/>
        <dbReference type="ChEBI" id="CHEBI:29973"/>
        <dbReference type="ChEBI" id="CHEBI:57856"/>
        <dbReference type="ChEBI" id="CHEBI:59789"/>
        <dbReference type="ChEBI" id="CHEBI:82795"/>
    </reaction>
</comment>
<evidence type="ECO:0000256" key="9">
    <source>
        <dbReference type="ARBA" id="ARBA00022801"/>
    </source>
</evidence>
<evidence type="ECO:0000256" key="1">
    <source>
        <dbReference type="ARBA" id="ARBA00000807"/>
    </source>
</evidence>
<dbReference type="SUPFAM" id="SSF111321">
    <property type="entry name" value="AF1104-like"/>
    <property type="match status" value="1"/>
</dbReference>
<gene>
    <name evidence="15" type="ORF">AM587_10004470</name>
</gene>
<dbReference type="Gene3D" id="1.20.930.60">
    <property type="match status" value="1"/>
</dbReference>
<dbReference type="EMBL" id="LNFO01000673">
    <property type="protein sequence ID" value="KUG00477.1"/>
    <property type="molecule type" value="Genomic_DNA"/>
</dbReference>
<dbReference type="AlphaFoldDB" id="A0A0W8DW86"/>
<comment type="domain">
    <text evidence="13">Subfamily III proteins have a conserved RTxK motif about 40-50 residues from the C-terminus; the threonine may be replaced by serine or cysteine.</text>
</comment>
<keyword evidence="9 13" id="KW-0378">Hydrolase</keyword>
<proteinExistence type="inferred from homology"/>
<comment type="caution">
    <text evidence="15">The sequence shown here is derived from an EMBL/GenBank/DDBJ whole genome shotgun (WGS) entry which is preliminary data.</text>
</comment>
<evidence type="ECO:0000256" key="5">
    <source>
        <dbReference type="ARBA" id="ARBA00022603"/>
    </source>
</evidence>
<feature type="domain" description="Damage-control phosphatase ARMT1-like metal-binding" evidence="14">
    <location>
        <begin position="83"/>
        <end position="424"/>
    </location>
</feature>
<dbReference type="InterPro" id="IPR002791">
    <property type="entry name" value="ARMT1-like_metal-bd"/>
</dbReference>
<evidence type="ECO:0000256" key="3">
    <source>
        <dbReference type="ARBA" id="ARBA00009519"/>
    </source>
</evidence>
<evidence type="ECO:0000256" key="6">
    <source>
        <dbReference type="ARBA" id="ARBA00022679"/>
    </source>
</evidence>
<evidence type="ECO:0000256" key="8">
    <source>
        <dbReference type="ARBA" id="ARBA00022723"/>
    </source>
</evidence>
<sequence>MYSASAMCHVNNERRILKLPLSSSMNVSDKYIARMQQHDEVVANMPDTFAHTTCTVRMPQVLRDCVSNNGDRLSFEAVKRLLLLADDMVKNAEIPLPSTFPEQAAKSLTSKHWESLLAGNSYTWQNSPWFLVEQYMFHLVLLMTDYYTTRFDPFYYSKVAELKGDTPWSLLQTAVEISTQEESGSQSHRDQLKRFMMLSLWGNKADGTNEKVKSTMHVAGDSLVFDDYLVLVDHSDQVISFLEQNARDSGGAKNLGVEFISDNVGTELLLDLAMADHMLTHNWCGKVTFNVKAEPIYVSDVIPADVNEHVWEMQRETRTPKVQALGKRLAEYVSKGQIVIRPDTYWNQYTFYWEMPVELHARLAREATLVILKGDLNYRRLLSDRLWPPSTPLEEVVPYFPTAFVAFRILKSTPVMGIPGNVVDNLEKEEPLWRLNGEHGTIQSVLKTSSVSK</sequence>
<dbReference type="FunFam" id="3.40.50.10880:FF:000002">
    <property type="entry name" value="Acidic residue methyltransferase 1"/>
    <property type="match status" value="1"/>
</dbReference>
<evidence type="ECO:0000256" key="4">
    <source>
        <dbReference type="ARBA" id="ARBA00022596"/>
    </source>
</evidence>
<dbReference type="Pfam" id="PF01937">
    <property type="entry name" value="ARMT1-like_dom"/>
    <property type="match status" value="1"/>
</dbReference>
<evidence type="ECO:0000256" key="7">
    <source>
        <dbReference type="ARBA" id="ARBA00022691"/>
    </source>
</evidence>
<dbReference type="GO" id="GO:0006974">
    <property type="term" value="P:DNA damage response"/>
    <property type="evidence" value="ECO:0007669"/>
    <property type="project" value="TreeGrafter"/>
</dbReference>
<evidence type="ECO:0000256" key="13">
    <source>
        <dbReference type="RuleBase" id="RU367030"/>
    </source>
</evidence>
<dbReference type="InterPro" id="IPR039763">
    <property type="entry name" value="ARMT1"/>
</dbReference>
<dbReference type="GO" id="GO:0046872">
    <property type="term" value="F:metal ion binding"/>
    <property type="evidence" value="ECO:0007669"/>
    <property type="project" value="UniProtKB-UniRule"/>
</dbReference>
<dbReference type="STRING" id="4790.A0A0W8DW86"/>
<organism evidence="15 16">
    <name type="scientific">Phytophthora nicotianae</name>
    <name type="common">Potato buckeye rot agent</name>
    <name type="synonym">Phytophthora parasitica</name>
    <dbReference type="NCBI Taxonomy" id="4792"/>
    <lineage>
        <taxon>Eukaryota</taxon>
        <taxon>Sar</taxon>
        <taxon>Stramenopiles</taxon>
        <taxon>Oomycota</taxon>
        <taxon>Peronosporomycetes</taxon>
        <taxon>Peronosporales</taxon>
        <taxon>Peronosporaceae</taxon>
        <taxon>Phytophthora</taxon>
    </lineage>
</organism>
<reference evidence="15 16" key="1">
    <citation type="submission" date="2015-11" db="EMBL/GenBank/DDBJ databases">
        <title>Genomes and virulence difference between two physiological races of Phytophthora nicotianae.</title>
        <authorList>
            <person name="Liu H."/>
            <person name="Ma X."/>
            <person name="Yu H."/>
            <person name="Fang D."/>
            <person name="Li Y."/>
            <person name="Wang X."/>
            <person name="Wang W."/>
            <person name="Dong Y."/>
            <person name="Xiao B."/>
        </authorList>
    </citation>
    <scope>NUCLEOTIDE SEQUENCE [LARGE SCALE GENOMIC DNA]</scope>
    <source>
        <strain evidence="16">race 0</strain>
    </source>
</reference>
<name>A0A0W8DW86_PHYNI</name>
<keyword evidence="4" id="KW-0533">Nickel</keyword>
<keyword evidence="8 13" id="KW-0479">Metal-binding</keyword>
<dbReference type="GO" id="GO:0103026">
    <property type="term" value="F:fructose-1-phosphatase activity"/>
    <property type="evidence" value="ECO:0007669"/>
    <property type="project" value="RHEA"/>
</dbReference>